<feature type="compositionally biased region" description="Basic and acidic residues" evidence="2">
    <location>
        <begin position="1363"/>
        <end position="1376"/>
    </location>
</feature>
<feature type="compositionally biased region" description="Polar residues" evidence="2">
    <location>
        <begin position="1211"/>
        <end position="1240"/>
    </location>
</feature>
<feature type="compositionally biased region" description="Polar residues" evidence="2">
    <location>
        <begin position="617"/>
        <end position="634"/>
    </location>
</feature>
<feature type="compositionally biased region" description="Low complexity" evidence="2">
    <location>
        <begin position="1296"/>
        <end position="1305"/>
    </location>
</feature>
<name>A0AA38WZM5_9EURO</name>
<comment type="caution">
    <text evidence="3">The sequence shown here is derived from an EMBL/GenBank/DDBJ whole genome shotgun (WGS) entry which is preliminary data.</text>
</comment>
<dbReference type="PANTHER" id="PTHR24216">
    <property type="entry name" value="PAXILLIN-RELATED"/>
    <property type="match status" value="1"/>
</dbReference>
<feature type="compositionally biased region" description="Polar residues" evidence="2">
    <location>
        <begin position="740"/>
        <end position="757"/>
    </location>
</feature>
<evidence type="ECO:0000313" key="4">
    <source>
        <dbReference type="Proteomes" id="UP001172673"/>
    </source>
</evidence>
<feature type="region of interest" description="Disordered" evidence="2">
    <location>
        <begin position="153"/>
        <end position="226"/>
    </location>
</feature>
<gene>
    <name evidence="3" type="ORF">H2200_011614</name>
</gene>
<feature type="compositionally biased region" description="Basic and acidic residues" evidence="2">
    <location>
        <begin position="978"/>
        <end position="992"/>
    </location>
</feature>
<proteinExistence type="predicted"/>
<dbReference type="Proteomes" id="UP001172673">
    <property type="component" value="Unassembled WGS sequence"/>
</dbReference>
<sequence length="1444" mass="160450">MVAAFQKAVNEERFDPHAKENNDIVRMPRLTIGNGQVASQQPTTDGHTFHVAQIGWRDPWFRMPNYNVTEPRENPMDQQNNVSPKNDQTTHQASEQTGIMNPHDSPLEWVDADLRPIDFLENHYDEMNDRSIRKVPTSFDPRHPEKHADAVADPVQNGSSQQQHAASNEPPLTATDIGSGLYLLPNATQDDNPAAGPPGRQQSDSDSEDDDKPHGPQHEDPNDSNEVAAVIEREYLRLVAEVQATLDMQPTTFGNRRIINWAVRQRLHDDDALTGMRQHVIQGLRSRNVAEHAQVHAEQQRAINMELASRPQEAPIPSQNTNHDVGRILFDERRDDGTYYLVEWGMRPPIGETYWQWLRADSRHLTQLTLDEWVNVAQDGPRISDRARETVDRMIAEFHEIENQELDDPWTDAFQGPDRERSSAPDDDSLVGNGIGQYAPPLQLLRQGMGNTPPHRNPQPRGEYEIERIINTGEDGRFLVEWRRRPAHQPQWGWLDQYSELITPETHVVQFSAANVENVLYQLRQFEERQAAELQALAQQAQQAASVLRAANRTTLRQLFLYDRNSPPDDALLDQFLDRADNDPQLVYDTWRGMQPLVPSIEQDDVADDHDADGRQSRQTSPGVSDTDASQPDEPQTRPRANVAQGRTQAGGAAPGGAEPPPSPPPNLDPFARFAGRYRRKRKSHSSDTDTSESESTEPSPDRQIGPGGATTRQGETVPASQPHDGRISTEIAKSPSPQPSHASNRSPTEQSSTPDEQLTLAETLRQEADNIRNAGLPTTLEAIRRHRPLATMIAHTRDERHDRDMFLIRDSGITIWVHGAGPRAGTEIPLSLPQWRRLLMNAVIRNEHLFTEAQAGINALFIERSAEVLERLRPGFTDGTNPEIVAQSDLYGEEVFLLVAHPDVVRWVNQNGDDFDPSERESDILFQESHVFDDETFEDAYEAFQQRSAAGARSNGNPPSVEESESSPPAPSPVREQLTRAEQDKRRREFVGRVRTDGIEVTNDDANQYLAAAGWHLPAAFDRFYADQGNDETPETTEDNVSAPESGDTILAATRHENRPVALHRLGENIGWVWADTIAAAELTLGVWERLLENAHIFNVDAVESVWDNYLRPRQELRRRLEENNWGAPEDSQAIDAELISSDFDVDIAYNSIVQTLLQHIQANRSPEQPGDGDGLLNGEGALDEPASETPAEIKSEPSASPEPRPAQGSPAQGSPAQGSPAQGSPAQGSPSHGRSSQGSPEKRSPEPEEDEDDEPAARPPVKRRKLNNRNYGRHTMELRERRHPDQPAPPAAQPPANTASASTNRRRGGGQARASGAEVGSPAATAKARAKANKKGKPQTTKGKPRSKDGVQKKTKQKKTANNDKKKKATEATKTKAAATKKKGTASRQTQAQTQPSAPVPASAPVRPHTSTRARTRSQTHIDEALGQRVQLEQLPYTGRAP</sequence>
<protein>
    <submittedName>
        <fullName evidence="3">Uncharacterized protein</fullName>
    </submittedName>
</protein>
<feature type="compositionally biased region" description="Basic and acidic residues" evidence="2">
    <location>
        <begin position="1276"/>
        <end position="1287"/>
    </location>
</feature>
<feature type="region of interest" description="Disordered" evidence="2">
    <location>
        <begin position="66"/>
        <end position="107"/>
    </location>
</feature>
<evidence type="ECO:0000313" key="3">
    <source>
        <dbReference type="EMBL" id="KAJ9604091.1"/>
    </source>
</evidence>
<feature type="compositionally biased region" description="Basic and acidic residues" evidence="2">
    <location>
        <begin position="211"/>
        <end position="221"/>
    </location>
</feature>
<feature type="compositionally biased region" description="Polar residues" evidence="2">
    <location>
        <begin position="156"/>
        <end position="166"/>
    </location>
</feature>
<feature type="region of interest" description="Disordered" evidence="2">
    <location>
        <begin position="949"/>
        <end position="992"/>
    </location>
</feature>
<evidence type="ECO:0000256" key="2">
    <source>
        <dbReference type="SAM" id="MobiDB-lite"/>
    </source>
</evidence>
<feature type="region of interest" description="Disordered" evidence="2">
    <location>
        <begin position="405"/>
        <end position="433"/>
    </location>
</feature>
<feature type="compositionally biased region" description="Basic residues" evidence="2">
    <location>
        <begin position="1330"/>
        <end position="1339"/>
    </location>
</feature>
<reference evidence="3" key="1">
    <citation type="submission" date="2022-10" db="EMBL/GenBank/DDBJ databases">
        <title>Culturing micro-colonial fungi from biological soil crusts in the Mojave desert and describing Neophaeococcomyces mojavensis, and introducing the new genera and species Taxawa tesnikishii.</title>
        <authorList>
            <person name="Kurbessoian T."/>
            <person name="Stajich J.E."/>
        </authorList>
    </citation>
    <scope>NUCLEOTIDE SEQUENCE</scope>
    <source>
        <strain evidence="3">TK_41</strain>
    </source>
</reference>
<feature type="compositionally biased region" description="Low complexity" evidence="2">
    <location>
        <begin position="1388"/>
        <end position="1410"/>
    </location>
</feature>
<keyword evidence="4" id="KW-1185">Reference proteome</keyword>
<feature type="compositionally biased region" description="Pro residues" evidence="2">
    <location>
        <begin position="658"/>
        <end position="668"/>
    </location>
</feature>
<evidence type="ECO:0000256" key="1">
    <source>
        <dbReference type="SAM" id="Coils"/>
    </source>
</evidence>
<feature type="region of interest" description="Disordered" evidence="2">
    <location>
        <begin position="1166"/>
        <end position="1444"/>
    </location>
</feature>
<organism evidence="3 4">
    <name type="scientific">Cladophialophora chaetospira</name>
    <dbReference type="NCBI Taxonomy" id="386627"/>
    <lineage>
        <taxon>Eukaryota</taxon>
        <taxon>Fungi</taxon>
        <taxon>Dikarya</taxon>
        <taxon>Ascomycota</taxon>
        <taxon>Pezizomycotina</taxon>
        <taxon>Eurotiomycetes</taxon>
        <taxon>Chaetothyriomycetidae</taxon>
        <taxon>Chaetothyriales</taxon>
        <taxon>Herpotrichiellaceae</taxon>
        <taxon>Cladophialophora</taxon>
    </lineage>
</organism>
<feature type="compositionally biased region" description="Low complexity" evidence="2">
    <location>
        <begin position="1314"/>
        <end position="1329"/>
    </location>
</feature>
<feature type="compositionally biased region" description="Polar residues" evidence="2">
    <location>
        <begin position="76"/>
        <end position="99"/>
    </location>
</feature>
<accession>A0AA38WZM5</accession>
<feature type="coiled-coil region" evidence="1">
    <location>
        <begin position="524"/>
        <end position="554"/>
    </location>
</feature>
<keyword evidence="1" id="KW-0175">Coiled coil</keyword>
<feature type="region of interest" description="Disordered" evidence="2">
    <location>
        <begin position="606"/>
        <end position="757"/>
    </location>
</feature>
<dbReference type="EMBL" id="JAPDRK010000020">
    <property type="protein sequence ID" value="KAJ9604091.1"/>
    <property type="molecule type" value="Genomic_DNA"/>
</dbReference>